<feature type="non-terminal residue" evidence="1">
    <location>
        <position position="258"/>
    </location>
</feature>
<organism evidence="1">
    <name type="scientific">marine sediment metagenome</name>
    <dbReference type="NCBI Taxonomy" id="412755"/>
    <lineage>
        <taxon>unclassified sequences</taxon>
        <taxon>metagenomes</taxon>
        <taxon>ecological metagenomes</taxon>
    </lineage>
</organism>
<evidence type="ECO:0000313" key="1">
    <source>
        <dbReference type="EMBL" id="GAG27137.1"/>
    </source>
</evidence>
<dbReference type="EMBL" id="BARS01034920">
    <property type="protein sequence ID" value="GAG27137.1"/>
    <property type="molecule type" value="Genomic_DNA"/>
</dbReference>
<accession>X0WVB1</accession>
<gene>
    <name evidence="1" type="ORF">S01H1_53887</name>
</gene>
<comment type="caution">
    <text evidence="1">The sequence shown here is derived from an EMBL/GenBank/DDBJ whole genome shotgun (WGS) entry which is preliminary data.</text>
</comment>
<name>X0WVB1_9ZZZZ</name>
<dbReference type="AlphaFoldDB" id="X0WVB1"/>
<sequence>ALKLFYCFSPYHCINETIGYDRNIIYQEGDMNTAFFDRDLETKKARYIIDKQKKNKKFIDDWMKDWRKKTLKTLNYRRKEFRKPVNEWTDKELVNFLFRFNKLWLESWKKGVLIEWTDPDGLNILRETIKKYKIKLSIQELGLLLSPEKLTFIQKEFISRIEIATHKKQGLDISKEIEKHVQNFHWYKNNWAYVYELDRNYFAKLIKEDLKDLPTRQKEVKQAQNLIGNLQKKKNNVYAKHKIPRELKNLFYMFSRMT</sequence>
<reference evidence="1" key="1">
    <citation type="journal article" date="2014" name="Front. Microbiol.">
        <title>High frequency of phylogenetically diverse reductive dehalogenase-homologous genes in deep subseafloor sedimentary metagenomes.</title>
        <authorList>
            <person name="Kawai M."/>
            <person name="Futagami T."/>
            <person name="Toyoda A."/>
            <person name="Takaki Y."/>
            <person name="Nishi S."/>
            <person name="Hori S."/>
            <person name="Arai W."/>
            <person name="Tsubouchi T."/>
            <person name="Morono Y."/>
            <person name="Uchiyama I."/>
            <person name="Ito T."/>
            <person name="Fujiyama A."/>
            <person name="Inagaki F."/>
            <person name="Takami H."/>
        </authorList>
    </citation>
    <scope>NUCLEOTIDE SEQUENCE</scope>
    <source>
        <strain evidence="1">Expedition CK06-06</strain>
    </source>
</reference>
<protein>
    <submittedName>
        <fullName evidence="1">Uncharacterized protein</fullName>
    </submittedName>
</protein>
<proteinExistence type="predicted"/>
<feature type="non-terminal residue" evidence="1">
    <location>
        <position position="1"/>
    </location>
</feature>